<comment type="catalytic activity">
    <reaction evidence="8">
        <text>L-seryl-[protein] + ATP = O-phospho-L-seryl-[protein] + ADP + H(+)</text>
        <dbReference type="Rhea" id="RHEA:17989"/>
        <dbReference type="Rhea" id="RHEA-COMP:9863"/>
        <dbReference type="Rhea" id="RHEA-COMP:11604"/>
        <dbReference type="ChEBI" id="CHEBI:15378"/>
        <dbReference type="ChEBI" id="CHEBI:29999"/>
        <dbReference type="ChEBI" id="CHEBI:30616"/>
        <dbReference type="ChEBI" id="CHEBI:83421"/>
        <dbReference type="ChEBI" id="CHEBI:456216"/>
        <dbReference type="EC" id="2.7.11.1"/>
    </reaction>
</comment>
<evidence type="ECO:0000256" key="7">
    <source>
        <dbReference type="ARBA" id="ARBA00047899"/>
    </source>
</evidence>
<feature type="compositionally biased region" description="Gly residues" evidence="10">
    <location>
        <begin position="443"/>
        <end position="473"/>
    </location>
</feature>
<keyword evidence="4 9" id="KW-0547">Nucleotide-binding</keyword>
<dbReference type="EC" id="2.7.11.1" evidence="1"/>
<dbReference type="PANTHER" id="PTHR43289:SF6">
    <property type="entry name" value="SERINE_THREONINE-PROTEIN KINASE NEKL-3"/>
    <property type="match status" value="1"/>
</dbReference>
<proteinExistence type="predicted"/>
<dbReference type="PATRIC" id="fig|1278076.4.peg.2797"/>
<dbReference type="PROSITE" id="PS50011">
    <property type="entry name" value="PROTEIN_KINASE_DOM"/>
    <property type="match status" value="1"/>
</dbReference>
<organism evidence="12 13">
    <name type="scientific">Rhodococcus ruber BKS 20-38</name>
    <dbReference type="NCBI Taxonomy" id="1278076"/>
    <lineage>
        <taxon>Bacteria</taxon>
        <taxon>Bacillati</taxon>
        <taxon>Actinomycetota</taxon>
        <taxon>Actinomycetes</taxon>
        <taxon>Mycobacteriales</taxon>
        <taxon>Nocardiaceae</taxon>
        <taxon>Rhodococcus</taxon>
    </lineage>
</organism>
<feature type="compositionally biased region" description="Basic and acidic residues" evidence="10">
    <location>
        <begin position="408"/>
        <end position="442"/>
    </location>
</feature>
<dbReference type="GO" id="GO:0004674">
    <property type="term" value="F:protein serine/threonine kinase activity"/>
    <property type="evidence" value="ECO:0007669"/>
    <property type="project" value="UniProtKB-KW"/>
</dbReference>
<dbReference type="InterPro" id="IPR011009">
    <property type="entry name" value="Kinase-like_dom_sf"/>
</dbReference>
<evidence type="ECO:0000256" key="5">
    <source>
        <dbReference type="ARBA" id="ARBA00022777"/>
    </source>
</evidence>
<evidence type="ECO:0000256" key="8">
    <source>
        <dbReference type="ARBA" id="ARBA00048679"/>
    </source>
</evidence>
<gene>
    <name evidence="12" type="ORF">G352_13510</name>
</gene>
<dbReference type="PROSITE" id="PS00108">
    <property type="entry name" value="PROTEIN_KINASE_ST"/>
    <property type="match status" value="1"/>
</dbReference>
<sequence>MTVPELLAGRYELRGILGCGGMGEIRDGWDTRLGRPVAVKVLRGEFGRRTDERRRFEAEARAAASLDDPHIVAVHDSGEDAGVPYIVMERLPGGTLADEIALGPMPQDRVRTILSDVAAAVAAAHEAGILHRDIKPANILFTEAGAVKVTDFGIAKSAGEHYTRTGELVGTVAYLSPDRLAGTPASAHDDLYAVGAVGYEALTGRKPYDYDNLLALARAITHGPPPPLAAVRPDVHPGLVAVIERAMARDPGQRFTSARDMLAALRGRSFAAPVSEVPHGPTREFTVAAPLGPATTPARLDATPESDPGRRRILFALGVTTAVVVALLLLAWGRGGDAPSVAGTSSVPVTTPMPVDNPNSPVTTAVSPSPTFTTVPAPAPIVPPVVPESGNGSSGNGSSGNGNEENGDEGRGNGDEGRGNGDEGRGNGDEGRGNGDEGRGNGDEGGNGNGNEGGNPGRGNEGGSNNGGGNSGR</sequence>
<dbReference type="Gene3D" id="3.30.200.20">
    <property type="entry name" value="Phosphorylase Kinase, domain 1"/>
    <property type="match status" value="1"/>
</dbReference>
<dbReference type="InterPro" id="IPR008271">
    <property type="entry name" value="Ser/Thr_kinase_AS"/>
</dbReference>
<feature type="region of interest" description="Disordered" evidence="10">
    <location>
        <begin position="337"/>
        <end position="473"/>
    </location>
</feature>
<feature type="binding site" evidence="9">
    <location>
        <position position="40"/>
    </location>
    <ligand>
        <name>ATP</name>
        <dbReference type="ChEBI" id="CHEBI:30616"/>
    </ligand>
</feature>
<accession>M2YQE1</accession>
<evidence type="ECO:0000259" key="11">
    <source>
        <dbReference type="PROSITE" id="PS50011"/>
    </source>
</evidence>
<evidence type="ECO:0000256" key="6">
    <source>
        <dbReference type="ARBA" id="ARBA00022840"/>
    </source>
</evidence>
<dbReference type="PROSITE" id="PS00107">
    <property type="entry name" value="PROTEIN_KINASE_ATP"/>
    <property type="match status" value="1"/>
</dbReference>
<evidence type="ECO:0000256" key="3">
    <source>
        <dbReference type="ARBA" id="ARBA00022679"/>
    </source>
</evidence>
<dbReference type="EMBL" id="AOEX01000039">
    <property type="protein sequence ID" value="EME64180.1"/>
    <property type="molecule type" value="Genomic_DNA"/>
</dbReference>
<dbReference type="RefSeq" id="WP_003936793.1">
    <property type="nucleotide sequence ID" value="NZ_AOEX01000039.1"/>
</dbReference>
<dbReference type="Gene3D" id="1.10.510.10">
    <property type="entry name" value="Transferase(Phosphotransferase) domain 1"/>
    <property type="match status" value="1"/>
</dbReference>
<dbReference type="Proteomes" id="UP000011731">
    <property type="component" value="Unassembled WGS sequence"/>
</dbReference>
<comment type="catalytic activity">
    <reaction evidence="7">
        <text>L-threonyl-[protein] + ATP = O-phospho-L-threonyl-[protein] + ADP + H(+)</text>
        <dbReference type="Rhea" id="RHEA:46608"/>
        <dbReference type="Rhea" id="RHEA-COMP:11060"/>
        <dbReference type="Rhea" id="RHEA-COMP:11605"/>
        <dbReference type="ChEBI" id="CHEBI:15378"/>
        <dbReference type="ChEBI" id="CHEBI:30013"/>
        <dbReference type="ChEBI" id="CHEBI:30616"/>
        <dbReference type="ChEBI" id="CHEBI:61977"/>
        <dbReference type="ChEBI" id="CHEBI:456216"/>
        <dbReference type="EC" id="2.7.11.1"/>
    </reaction>
</comment>
<evidence type="ECO:0000256" key="10">
    <source>
        <dbReference type="SAM" id="MobiDB-lite"/>
    </source>
</evidence>
<dbReference type="SMART" id="SM00220">
    <property type="entry name" value="S_TKc"/>
    <property type="match status" value="1"/>
</dbReference>
<evidence type="ECO:0000256" key="1">
    <source>
        <dbReference type="ARBA" id="ARBA00012513"/>
    </source>
</evidence>
<dbReference type="SUPFAM" id="SSF56112">
    <property type="entry name" value="Protein kinase-like (PK-like)"/>
    <property type="match status" value="1"/>
</dbReference>
<evidence type="ECO:0000256" key="4">
    <source>
        <dbReference type="ARBA" id="ARBA00022741"/>
    </source>
</evidence>
<dbReference type="PANTHER" id="PTHR43289">
    <property type="entry name" value="MITOGEN-ACTIVATED PROTEIN KINASE KINASE KINASE 20-RELATED"/>
    <property type="match status" value="1"/>
</dbReference>
<reference evidence="12 13" key="1">
    <citation type="journal article" date="2013" name="Genome Announc.">
        <title>Draft Genome Sequence of Rhodococcus ruber Strain BKS 20-38.</title>
        <authorList>
            <person name="Bala M."/>
            <person name="Kumar S."/>
            <person name="Raghava G.P."/>
            <person name="Mayilraj S."/>
        </authorList>
    </citation>
    <scope>NUCLEOTIDE SEQUENCE [LARGE SCALE GENOMIC DNA]</scope>
    <source>
        <strain evidence="12 13">BKS 20-38</strain>
    </source>
</reference>
<keyword evidence="3" id="KW-0808">Transferase</keyword>
<dbReference type="InterPro" id="IPR017441">
    <property type="entry name" value="Protein_kinase_ATP_BS"/>
</dbReference>
<comment type="caution">
    <text evidence="12">The sequence shown here is derived from an EMBL/GenBank/DDBJ whole genome shotgun (WGS) entry which is preliminary data.</text>
</comment>
<feature type="compositionally biased region" description="Pro residues" evidence="10">
    <location>
        <begin position="377"/>
        <end position="386"/>
    </location>
</feature>
<protein>
    <recommendedName>
        <fullName evidence="1">non-specific serine/threonine protein kinase</fullName>
        <ecNumber evidence="1">2.7.11.1</ecNumber>
    </recommendedName>
</protein>
<feature type="compositionally biased region" description="Low complexity" evidence="10">
    <location>
        <begin position="358"/>
        <end position="376"/>
    </location>
</feature>
<feature type="domain" description="Protein kinase" evidence="11">
    <location>
        <begin position="11"/>
        <end position="271"/>
    </location>
</feature>
<evidence type="ECO:0000313" key="12">
    <source>
        <dbReference type="EMBL" id="EME64180.1"/>
    </source>
</evidence>
<evidence type="ECO:0000256" key="2">
    <source>
        <dbReference type="ARBA" id="ARBA00022527"/>
    </source>
</evidence>
<dbReference type="GO" id="GO:0005524">
    <property type="term" value="F:ATP binding"/>
    <property type="evidence" value="ECO:0007669"/>
    <property type="project" value="UniProtKB-UniRule"/>
</dbReference>
<evidence type="ECO:0000313" key="13">
    <source>
        <dbReference type="Proteomes" id="UP000011731"/>
    </source>
</evidence>
<keyword evidence="5 12" id="KW-0418">Kinase</keyword>
<name>M2YQE1_9NOCA</name>
<evidence type="ECO:0000256" key="9">
    <source>
        <dbReference type="PROSITE-ProRule" id="PRU10141"/>
    </source>
</evidence>
<keyword evidence="13" id="KW-1185">Reference proteome</keyword>
<dbReference type="FunFam" id="3.30.200.20:FF:000035">
    <property type="entry name" value="Serine/threonine protein kinase Stk1"/>
    <property type="match status" value="1"/>
</dbReference>
<dbReference type="InterPro" id="IPR000719">
    <property type="entry name" value="Prot_kinase_dom"/>
</dbReference>
<keyword evidence="6 9" id="KW-0067">ATP-binding</keyword>
<keyword evidence="2 12" id="KW-0723">Serine/threonine-protein kinase</keyword>
<dbReference type="AlphaFoldDB" id="M2YQE1"/>
<dbReference type="Pfam" id="PF00069">
    <property type="entry name" value="Pkinase"/>
    <property type="match status" value="1"/>
</dbReference>
<dbReference type="CDD" id="cd14014">
    <property type="entry name" value="STKc_PknB_like"/>
    <property type="match status" value="1"/>
</dbReference>